<sequence>MFGEKEWYFFSPRDRKYPNGSRPNRVAGSGYWKATGTDKIITTEGRKVGIKKALVFYVGKAPKGTKTNWIMHEYRLIESSRKNGSSRLDEWVLCRIYKKNSSAQKPLASTVSSKEHSNNGSSSSSSSQLDDMLESLPEIDDRFFTLPRMNSLKTLQNDEKMGFQNLGSGNFDWASLAGLSSVPEMMPVGQTQAQSQTIPSYGNNDAYVPTMPPTLCQMDTSTNKVGNSVEEEVQSGIRNNHSGFLQQNSSVLTQNFSSSMDPYGFRYPTQSGGFGFRH</sequence>
<dbReference type="SUPFAM" id="SSF101941">
    <property type="entry name" value="NAC domain"/>
    <property type="match status" value="1"/>
</dbReference>
<dbReference type="STRING" id="93759.A0A1R3KC22"/>
<dbReference type="PANTHER" id="PTHR31744">
    <property type="entry name" value="PROTEIN CUP-SHAPED COTYLEDON 2-RELATED"/>
    <property type="match status" value="1"/>
</dbReference>
<dbReference type="GO" id="GO:0005634">
    <property type="term" value="C:nucleus"/>
    <property type="evidence" value="ECO:0007669"/>
    <property type="project" value="UniProtKB-SubCell"/>
</dbReference>
<dbReference type="PROSITE" id="PS51005">
    <property type="entry name" value="NAC"/>
    <property type="match status" value="1"/>
</dbReference>
<accession>A0A1R3KC22</accession>
<evidence type="ECO:0000256" key="4">
    <source>
        <dbReference type="ARBA" id="ARBA00023163"/>
    </source>
</evidence>
<gene>
    <name evidence="8" type="ORF">COLO4_09448</name>
</gene>
<dbReference type="InterPro" id="IPR003441">
    <property type="entry name" value="NAC-dom"/>
</dbReference>
<evidence type="ECO:0000256" key="3">
    <source>
        <dbReference type="ARBA" id="ARBA00023125"/>
    </source>
</evidence>
<dbReference type="EMBL" id="AWUE01014233">
    <property type="protein sequence ID" value="OMP04640.1"/>
    <property type="molecule type" value="Genomic_DNA"/>
</dbReference>
<reference evidence="9" key="1">
    <citation type="submission" date="2013-09" db="EMBL/GenBank/DDBJ databases">
        <title>Corchorus olitorius genome sequencing.</title>
        <authorList>
            <person name="Alam M."/>
            <person name="Haque M.S."/>
            <person name="Islam M.S."/>
            <person name="Emdad E.M."/>
            <person name="Islam M.M."/>
            <person name="Ahmed B."/>
            <person name="Halim A."/>
            <person name="Hossen Q.M.M."/>
            <person name="Hossain M.Z."/>
            <person name="Ahmed R."/>
            <person name="Khan M.M."/>
            <person name="Islam R."/>
            <person name="Rashid M.M."/>
            <person name="Khan S.A."/>
            <person name="Rahman M.S."/>
            <person name="Alam M."/>
            <person name="Yahiya A.S."/>
            <person name="Khan M.S."/>
            <person name="Azam M.S."/>
            <person name="Haque T."/>
            <person name="Lashkar M.Z.H."/>
            <person name="Akhand A.I."/>
            <person name="Morshed G."/>
            <person name="Roy S."/>
            <person name="Uddin K.S."/>
            <person name="Rabeya T."/>
            <person name="Hossain A.S."/>
            <person name="Chowdhury A."/>
            <person name="Snigdha A.R."/>
            <person name="Mortoza M.S."/>
            <person name="Matin S.A."/>
            <person name="Hoque S.M.E."/>
            <person name="Islam M.K."/>
            <person name="Roy D.K."/>
            <person name="Haider R."/>
            <person name="Moosa M.M."/>
            <person name="Elias S.M."/>
            <person name="Hasan A.M."/>
            <person name="Jahan S."/>
            <person name="Shafiuddin M."/>
            <person name="Mahmood N."/>
            <person name="Shommy N.S."/>
        </authorList>
    </citation>
    <scope>NUCLEOTIDE SEQUENCE [LARGE SCALE GENOMIC DNA]</scope>
    <source>
        <strain evidence="9">cv. O-4</strain>
    </source>
</reference>
<proteinExistence type="predicted"/>
<name>A0A1R3KC22_9ROSI</name>
<comment type="caution">
    <text evidence="8">The sequence shown here is derived from an EMBL/GenBank/DDBJ whole genome shotgun (WGS) entry which is preliminary data.</text>
</comment>
<dbReference type="Pfam" id="PF02365">
    <property type="entry name" value="NAM"/>
    <property type="match status" value="1"/>
</dbReference>
<comment type="subcellular location">
    <subcellularLocation>
        <location evidence="1">Nucleus</location>
    </subcellularLocation>
</comment>
<keyword evidence="5" id="KW-0539">Nucleus</keyword>
<evidence type="ECO:0000259" key="7">
    <source>
        <dbReference type="PROSITE" id="PS51005"/>
    </source>
</evidence>
<dbReference type="InterPro" id="IPR036093">
    <property type="entry name" value="NAC_dom_sf"/>
</dbReference>
<protein>
    <submittedName>
        <fullName evidence="8">No apical meristem (NAM) protein</fullName>
    </submittedName>
</protein>
<evidence type="ECO:0000256" key="6">
    <source>
        <dbReference type="SAM" id="MobiDB-lite"/>
    </source>
</evidence>
<dbReference type="GO" id="GO:0006355">
    <property type="term" value="P:regulation of DNA-templated transcription"/>
    <property type="evidence" value="ECO:0007669"/>
    <property type="project" value="InterPro"/>
</dbReference>
<keyword evidence="4" id="KW-0804">Transcription</keyword>
<evidence type="ECO:0000313" key="8">
    <source>
        <dbReference type="EMBL" id="OMP04640.1"/>
    </source>
</evidence>
<keyword evidence="9" id="KW-1185">Reference proteome</keyword>
<dbReference type="Gene3D" id="2.170.150.80">
    <property type="entry name" value="NAC domain"/>
    <property type="match status" value="1"/>
</dbReference>
<evidence type="ECO:0000313" key="9">
    <source>
        <dbReference type="Proteomes" id="UP000187203"/>
    </source>
</evidence>
<evidence type="ECO:0000256" key="5">
    <source>
        <dbReference type="ARBA" id="ARBA00023242"/>
    </source>
</evidence>
<feature type="region of interest" description="Disordered" evidence="6">
    <location>
        <begin position="105"/>
        <end position="131"/>
    </location>
</feature>
<feature type="compositionally biased region" description="Low complexity" evidence="6">
    <location>
        <begin position="118"/>
        <end position="127"/>
    </location>
</feature>
<dbReference type="GO" id="GO:0003677">
    <property type="term" value="F:DNA binding"/>
    <property type="evidence" value="ECO:0007669"/>
    <property type="project" value="UniProtKB-KW"/>
</dbReference>
<feature type="domain" description="NAC" evidence="7">
    <location>
        <begin position="1"/>
        <end position="99"/>
    </location>
</feature>
<dbReference type="OrthoDB" id="1921961at2759"/>
<keyword evidence="3" id="KW-0238">DNA-binding</keyword>
<dbReference type="Proteomes" id="UP000187203">
    <property type="component" value="Unassembled WGS sequence"/>
</dbReference>
<keyword evidence="2" id="KW-0805">Transcription regulation</keyword>
<evidence type="ECO:0000256" key="2">
    <source>
        <dbReference type="ARBA" id="ARBA00023015"/>
    </source>
</evidence>
<organism evidence="8 9">
    <name type="scientific">Corchorus olitorius</name>
    <dbReference type="NCBI Taxonomy" id="93759"/>
    <lineage>
        <taxon>Eukaryota</taxon>
        <taxon>Viridiplantae</taxon>
        <taxon>Streptophyta</taxon>
        <taxon>Embryophyta</taxon>
        <taxon>Tracheophyta</taxon>
        <taxon>Spermatophyta</taxon>
        <taxon>Magnoliopsida</taxon>
        <taxon>eudicotyledons</taxon>
        <taxon>Gunneridae</taxon>
        <taxon>Pentapetalae</taxon>
        <taxon>rosids</taxon>
        <taxon>malvids</taxon>
        <taxon>Malvales</taxon>
        <taxon>Malvaceae</taxon>
        <taxon>Grewioideae</taxon>
        <taxon>Apeibeae</taxon>
        <taxon>Corchorus</taxon>
    </lineage>
</organism>
<dbReference type="PANTHER" id="PTHR31744:SF233">
    <property type="entry name" value="NAC DOMAIN-CONTAINING PROTEIN 72-LIKE"/>
    <property type="match status" value="1"/>
</dbReference>
<evidence type="ECO:0000256" key="1">
    <source>
        <dbReference type="ARBA" id="ARBA00004123"/>
    </source>
</evidence>
<dbReference type="AlphaFoldDB" id="A0A1R3KC22"/>